<proteinExistence type="predicted"/>
<feature type="transmembrane region" description="Helical" evidence="2">
    <location>
        <begin position="49"/>
        <end position="68"/>
    </location>
</feature>
<keyword evidence="2" id="KW-1133">Transmembrane helix</keyword>
<comment type="caution">
    <text evidence="3">The sequence shown here is derived from an EMBL/GenBank/DDBJ whole genome shotgun (WGS) entry which is preliminary data.</text>
</comment>
<keyword evidence="4" id="KW-1185">Reference proteome</keyword>
<evidence type="ECO:0000256" key="1">
    <source>
        <dbReference type="SAM" id="MobiDB-lite"/>
    </source>
</evidence>
<dbReference type="AlphaFoldDB" id="A0A7C8I1M1"/>
<evidence type="ECO:0000256" key="2">
    <source>
        <dbReference type="SAM" id="Phobius"/>
    </source>
</evidence>
<feature type="compositionally biased region" description="Basic and acidic residues" evidence="1">
    <location>
        <begin position="186"/>
        <end position="213"/>
    </location>
</feature>
<gene>
    <name evidence="3" type="ORF">BDV95DRAFT_609918</name>
</gene>
<feature type="transmembrane region" description="Helical" evidence="2">
    <location>
        <begin position="109"/>
        <end position="130"/>
    </location>
</feature>
<dbReference type="Proteomes" id="UP000481861">
    <property type="component" value="Unassembled WGS sequence"/>
</dbReference>
<feature type="compositionally biased region" description="Basic and acidic residues" evidence="1">
    <location>
        <begin position="223"/>
        <end position="232"/>
    </location>
</feature>
<organism evidence="3 4">
    <name type="scientific">Massariosphaeria phaeospora</name>
    <dbReference type="NCBI Taxonomy" id="100035"/>
    <lineage>
        <taxon>Eukaryota</taxon>
        <taxon>Fungi</taxon>
        <taxon>Dikarya</taxon>
        <taxon>Ascomycota</taxon>
        <taxon>Pezizomycotina</taxon>
        <taxon>Dothideomycetes</taxon>
        <taxon>Pleosporomycetidae</taxon>
        <taxon>Pleosporales</taxon>
        <taxon>Pleosporales incertae sedis</taxon>
        <taxon>Massariosphaeria</taxon>
    </lineage>
</organism>
<evidence type="ECO:0000313" key="3">
    <source>
        <dbReference type="EMBL" id="KAF2868437.1"/>
    </source>
</evidence>
<feature type="transmembrane region" description="Helical" evidence="2">
    <location>
        <begin position="75"/>
        <end position="103"/>
    </location>
</feature>
<feature type="region of interest" description="Disordered" evidence="1">
    <location>
        <begin position="171"/>
        <end position="239"/>
    </location>
</feature>
<keyword evidence="2" id="KW-0472">Membrane</keyword>
<keyword evidence="2" id="KW-0812">Transmembrane</keyword>
<dbReference type="EMBL" id="JAADJZ010000019">
    <property type="protein sequence ID" value="KAF2868437.1"/>
    <property type="molecule type" value="Genomic_DNA"/>
</dbReference>
<sequence>MSGLLTSIQGVAGKLGTTFQNVLNKIISPEKRAEVLGKLQSFAMNNPKLAAFLTTQIVITGLPLVLFFTFSLTVFVFSLIAALLIGLVAALLFTVAMVGVALLVVLPTIFLTTFAACFIFLWGLGGYYILKWINEGDMPAPDGTGIGDKLNSLTGGRMSWLMDGARKKQESVADVENTGGSGEKANASEKKTNTSEKRTNGSEKKSSGSEKESGTTGTTHAPKKLESAKDTSSDQADGV</sequence>
<reference evidence="3 4" key="1">
    <citation type="submission" date="2020-01" db="EMBL/GenBank/DDBJ databases">
        <authorList>
            <consortium name="DOE Joint Genome Institute"/>
            <person name="Haridas S."/>
            <person name="Albert R."/>
            <person name="Binder M."/>
            <person name="Bloem J."/>
            <person name="Labutti K."/>
            <person name="Salamov A."/>
            <person name="Andreopoulos B."/>
            <person name="Baker S.E."/>
            <person name="Barry K."/>
            <person name="Bills G."/>
            <person name="Bluhm B.H."/>
            <person name="Cannon C."/>
            <person name="Castanera R."/>
            <person name="Culley D.E."/>
            <person name="Daum C."/>
            <person name="Ezra D."/>
            <person name="Gonzalez J.B."/>
            <person name="Henrissat B."/>
            <person name="Kuo A."/>
            <person name="Liang C."/>
            <person name="Lipzen A."/>
            <person name="Lutzoni F."/>
            <person name="Magnuson J."/>
            <person name="Mondo S."/>
            <person name="Nolan M."/>
            <person name="Ohm R."/>
            <person name="Pangilinan J."/>
            <person name="Park H.-J.H."/>
            <person name="Ramirez L."/>
            <person name="Alfaro M."/>
            <person name="Sun H."/>
            <person name="Tritt A."/>
            <person name="Yoshinaga Y."/>
            <person name="Zwiers L.-H.L."/>
            <person name="Turgeon B.G."/>
            <person name="Goodwin S.B."/>
            <person name="Spatafora J.W."/>
            <person name="Crous P.W."/>
            <person name="Grigoriev I.V."/>
        </authorList>
    </citation>
    <scope>NUCLEOTIDE SEQUENCE [LARGE SCALE GENOMIC DNA]</scope>
    <source>
        <strain evidence="3 4">CBS 611.86</strain>
    </source>
</reference>
<accession>A0A7C8I1M1</accession>
<name>A0A7C8I1M1_9PLEO</name>
<dbReference type="OrthoDB" id="3928876at2759"/>
<evidence type="ECO:0000313" key="4">
    <source>
        <dbReference type="Proteomes" id="UP000481861"/>
    </source>
</evidence>
<dbReference type="Pfam" id="PF16015">
    <property type="entry name" value="Promethin"/>
    <property type="match status" value="1"/>
</dbReference>
<protein>
    <submittedName>
        <fullName evidence="3">Uncharacterized protein</fullName>
    </submittedName>
</protein>